<comment type="similarity">
    <text evidence="1">Belongs to the V-ATPase G subunit family.</text>
</comment>
<name>A0A915AWG1_PARUN</name>
<evidence type="ECO:0000256" key="2">
    <source>
        <dbReference type="ARBA" id="ARBA00022448"/>
    </source>
</evidence>
<accession>A0A915AWG1</accession>
<feature type="coiled-coil region" evidence="5">
    <location>
        <begin position="1272"/>
        <end position="1358"/>
    </location>
</feature>
<keyword evidence="8" id="KW-1185">Reference proteome</keyword>
<dbReference type="FunFam" id="1.20.5.2950:FF:000001">
    <property type="entry name" value="V-type proton ATPase subunit G"/>
    <property type="match status" value="1"/>
</dbReference>
<dbReference type="GO" id="GO:1990072">
    <property type="term" value="C:TRAPPIII protein complex"/>
    <property type="evidence" value="ECO:0007669"/>
    <property type="project" value="TreeGrafter"/>
</dbReference>
<protein>
    <submittedName>
        <fullName evidence="9">Trafficking protein particle complex subunit 8</fullName>
    </submittedName>
</protein>
<dbReference type="InterPro" id="IPR058541">
    <property type="entry name" value="Ig_TPPC8_1st"/>
</dbReference>
<evidence type="ECO:0000313" key="8">
    <source>
        <dbReference type="Proteomes" id="UP000887569"/>
    </source>
</evidence>
<dbReference type="PANTHER" id="PTHR12975:SF6">
    <property type="entry name" value="TRAFFICKING PROTEIN PARTICLE COMPLEX SUBUNIT 8"/>
    <property type="match status" value="1"/>
</dbReference>
<dbReference type="InterPro" id="IPR058538">
    <property type="entry name" value="Ig_TPPC8_2nd"/>
</dbReference>
<keyword evidence="3" id="KW-0375">Hydrogen ion transport</keyword>
<proteinExistence type="inferred from homology"/>
<dbReference type="GO" id="GO:0046961">
    <property type="term" value="F:proton-transporting ATPase activity, rotational mechanism"/>
    <property type="evidence" value="ECO:0007669"/>
    <property type="project" value="InterPro"/>
</dbReference>
<evidence type="ECO:0000256" key="1">
    <source>
        <dbReference type="ARBA" id="ARBA00010066"/>
    </source>
</evidence>
<dbReference type="WBParaSite" id="PgR018_g116_t02">
    <property type="protein sequence ID" value="PgR018_g116_t02"/>
    <property type="gene ID" value="PgR018_g116"/>
</dbReference>
<evidence type="ECO:0000313" key="9">
    <source>
        <dbReference type="WBParaSite" id="PgR018_g116_t02"/>
    </source>
</evidence>
<dbReference type="CDD" id="cd06503">
    <property type="entry name" value="ATP-synt_Fo_b"/>
    <property type="match status" value="1"/>
</dbReference>
<dbReference type="Pfam" id="PF03179">
    <property type="entry name" value="V-ATPase_G"/>
    <property type="match status" value="1"/>
</dbReference>
<feature type="domain" description="TPPC8 second Ig-like" evidence="6">
    <location>
        <begin position="831"/>
        <end position="937"/>
    </location>
</feature>
<evidence type="ECO:0000256" key="4">
    <source>
        <dbReference type="ARBA" id="ARBA00023065"/>
    </source>
</evidence>
<dbReference type="GO" id="GO:0016471">
    <property type="term" value="C:vacuolar proton-transporting V-type ATPase complex"/>
    <property type="evidence" value="ECO:0007669"/>
    <property type="project" value="InterPro"/>
</dbReference>
<dbReference type="InterPro" id="IPR024420">
    <property type="entry name" value="TRAPP_III_complex_Trs85"/>
</dbReference>
<keyword evidence="2" id="KW-0813">Transport</keyword>
<evidence type="ECO:0000256" key="3">
    <source>
        <dbReference type="ARBA" id="ARBA00022781"/>
    </source>
</evidence>
<evidence type="ECO:0000256" key="5">
    <source>
        <dbReference type="SAM" id="Coils"/>
    </source>
</evidence>
<feature type="domain" description="TPPC8 first Ig-like" evidence="7">
    <location>
        <begin position="725"/>
        <end position="823"/>
    </location>
</feature>
<dbReference type="NCBIfam" id="TIGR01147">
    <property type="entry name" value="V_ATP_synt_G"/>
    <property type="match status" value="1"/>
</dbReference>
<dbReference type="Gene3D" id="1.20.5.2950">
    <property type="match status" value="1"/>
</dbReference>
<keyword evidence="5" id="KW-0175">Coiled coil</keyword>
<sequence length="1389" mass="155616">MLEELIRRHFGPLIAVLASDAVENSTAKSGLTFAQLLTPFLTIQCNIQDPSGASVSTRLVLDVRDIRRDGFLLTLTVLPSVLHEAVTAVASTSDTEIATAAFTDSLLEWTEPAEHELLRTYVACLFAVSTEDGDPMGELARLVHLQHTQQHGGATLQSIGPAQCVPPKWLFPNVLKYYVLVDDVSLADEAKANEVYSSMCTTYGDQNCHLLRINSGLAADLPDPWQSCLEVKYRGLESGLELARINLLSKSAAYADITNTTVSTVEANVALPAKQERVINNNDFRHPTTPRYVGCGRCVDAGDRERIARLISELTYNALIPFIERQMRILNEQIAARRGISKSLTTGVRKWFGAATQPPSTSSLVTYSQESNEMQTRRLADMCFVFGLYSFAHQLYQNMKKEFALDQAWLYYAGALEMAAITLYLSNPQIGAKHYPQHYMENALNYYTNTCMRPILAVRAALLSTIILGALELNVEAATQLLRLANLDNDLFSGVLQERASVMFAKAGMHRKMAFHYILAGHRFYKAGQSSLSIECYKRALPQYANKHWQYAEDHILYKLANECGEPIEALEWCRRLIRSQSSQHADQQMQFLKLYVALLQINANASEAPPIVRIPVVDLQRIRVIHGERPVESCAVLSSNESTKMSAHMVKWKDLERAAFNAVVDPSVSFKPTSLVSDANTDNSKIRSTPPFERLRVQIDIRNPLDVLLTLRHLRLGIKGDPSHVELSVVDEVVMEPASEWSTLELYVIPGEGCTELHISSLVFELIVDETSVTCQIPLSVRGPRLSTTKKQITSVVYGTDHRLDACVSTKSWPLLDIEMLRTRHVNAFCGQIYRLECDVVNIGSVPVQSFCVVTDRVELVTVAEEFALGDSVLSDWRATACFISPTNQNILVFKFRADEFAIGEKRRLRIALRAPAIEVTGYAISLMFYYRGGNGMVREQRHLISMDTRPLLATSIRLVDASIGMCVLRAHNLISTRNSVLAKVELLRIRSIVSGKTIMTDAGGISDDLTHWPSIYLRPMRNRNVQLECDQHDSYCFSACGNAFSSCSNVIWISDPIADLPEWPLLPLFCSSDTAYLPRVIVSNQADKEPQLSLSFGVLWKASVVNTDGTITNVFGENFVENPYPLGYSIPGCIEFTFIPSTSGQPISTSGTFSMSDLNLNEMLHESRALVCTVAAHPPVISHDFSVRRFCAIPLLVSIVNCDRRRRNCDLVLRFVASTESAHSRLESTRAHETSSSMTSLPLMQSTAVSNNTVRQSLMQSVMASQTQGIQQLLAAEKRAAEKINEARKRKTQRLKQAKQEAQAEIDKYRQERERQFREYEQKYLGTKEDIEAKIQQETEDTIREMQRTVAQNKQQVIIRLLQLVCDIRPEMHHNLKLQKQLGAMRI</sequence>
<reference evidence="9" key="1">
    <citation type="submission" date="2022-11" db="UniProtKB">
        <authorList>
            <consortium name="WormBaseParasite"/>
        </authorList>
    </citation>
    <scope>IDENTIFICATION</scope>
</reference>
<keyword evidence="4" id="KW-0406">Ion transport</keyword>
<dbReference type="PANTHER" id="PTHR12975">
    <property type="entry name" value="TRANSPORT PROTEIN TRAPP"/>
    <property type="match status" value="1"/>
</dbReference>
<evidence type="ECO:0000259" key="6">
    <source>
        <dbReference type="Pfam" id="PF24544"/>
    </source>
</evidence>
<dbReference type="Pfam" id="PF24545">
    <property type="entry name" value="Ig_TPPC8_1st"/>
    <property type="match status" value="2"/>
</dbReference>
<dbReference type="Pfam" id="PF12739">
    <property type="entry name" value="TRAPPC-Trs85"/>
    <property type="match status" value="1"/>
</dbReference>
<evidence type="ECO:0000259" key="7">
    <source>
        <dbReference type="Pfam" id="PF24545"/>
    </source>
</evidence>
<feature type="domain" description="TPPC8 first Ig-like" evidence="7">
    <location>
        <begin position="647"/>
        <end position="717"/>
    </location>
</feature>
<organism evidence="8 9">
    <name type="scientific">Parascaris univalens</name>
    <name type="common">Nematode worm</name>
    <dbReference type="NCBI Taxonomy" id="6257"/>
    <lineage>
        <taxon>Eukaryota</taxon>
        <taxon>Metazoa</taxon>
        <taxon>Ecdysozoa</taxon>
        <taxon>Nematoda</taxon>
        <taxon>Chromadorea</taxon>
        <taxon>Rhabditida</taxon>
        <taxon>Spirurina</taxon>
        <taxon>Ascaridomorpha</taxon>
        <taxon>Ascaridoidea</taxon>
        <taxon>Ascarididae</taxon>
        <taxon>Parascaris</taxon>
    </lineage>
</organism>
<dbReference type="Pfam" id="PF24544">
    <property type="entry name" value="Ig_TPPC8_2nd"/>
    <property type="match status" value="1"/>
</dbReference>
<dbReference type="Proteomes" id="UP000887569">
    <property type="component" value="Unplaced"/>
</dbReference>
<dbReference type="InterPro" id="IPR005124">
    <property type="entry name" value="V-ATPase_G"/>
</dbReference>